<feature type="transmembrane region" description="Helical" evidence="19">
    <location>
        <begin position="105"/>
        <end position="125"/>
    </location>
</feature>
<evidence type="ECO:0000256" key="8">
    <source>
        <dbReference type="ARBA" id="ARBA00022967"/>
    </source>
</evidence>
<comment type="caution">
    <text evidence="23">The sequence shown here is derived from an EMBL/GenBank/DDBJ whole genome shotgun (WGS) entry which is preliminary data.</text>
</comment>
<evidence type="ECO:0000256" key="2">
    <source>
        <dbReference type="ARBA" id="ARBA00007866"/>
    </source>
</evidence>
<name>A0ABW1DH30_9DEIO</name>
<protein>
    <recommendedName>
        <fullName evidence="17">Cytochrome c oxidase subunit 2</fullName>
        <ecNumber evidence="17">7.1.1.9</ecNumber>
    </recommendedName>
</protein>
<dbReference type="Pfam" id="PF00116">
    <property type="entry name" value="COX2"/>
    <property type="match status" value="1"/>
</dbReference>
<gene>
    <name evidence="23" type="primary">coxB</name>
    <name evidence="23" type="ORF">ACFPQ6_01575</name>
</gene>
<evidence type="ECO:0000256" key="9">
    <source>
        <dbReference type="ARBA" id="ARBA00022982"/>
    </source>
</evidence>
<keyword evidence="8" id="KW-1278">Translocase</keyword>
<feature type="region of interest" description="Disordered" evidence="18">
    <location>
        <begin position="1"/>
        <end position="20"/>
    </location>
</feature>
<keyword evidence="12 17" id="KW-0186">Copper</keyword>
<evidence type="ECO:0000259" key="22">
    <source>
        <dbReference type="PROSITE" id="PS51007"/>
    </source>
</evidence>
<evidence type="ECO:0000256" key="16">
    <source>
        <dbReference type="RuleBase" id="RU000456"/>
    </source>
</evidence>
<dbReference type="Pfam" id="PF00034">
    <property type="entry name" value="Cytochrom_C"/>
    <property type="match status" value="1"/>
</dbReference>
<evidence type="ECO:0000259" key="21">
    <source>
        <dbReference type="PROSITE" id="PS50999"/>
    </source>
</evidence>
<dbReference type="PROSITE" id="PS50999">
    <property type="entry name" value="COX2_TM"/>
    <property type="match status" value="1"/>
</dbReference>
<evidence type="ECO:0000256" key="4">
    <source>
        <dbReference type="ARBA" id="ARBA00022617"/>
    </source>
</evidence>
<comment type="subcellular location">
    <subcellularLocation>
        <location evidence="16">Cell membrane</location>
        <topology evidence="16">Multi-pass membrane protein</topology>
    </subcellularLocation>
    <subcellularLocation>
        <location evidence="1">Membrane</location>
        <topology evidence="1">Multi-pass membrane protein</topology>
    </subcellularLocation>
</comment>
<keyword evidence="24" id="KW-1185">Reference proteome</keyword>
<keyword evidence="13 19" id="KW-0472">Membrane</keyword>
<proteinExistence type="inferred from homology"/>
<evidence type="ECO:0000259" key="20">
    <source>
        <dbReference type="PROSITE" id="PS50857"/>
    </source>
</evidence>
<keyword evidence="11 15" id="KW-0408">Iron</keyword>
<dbReference type="PROSITE" id="PS51007">
    <property type="entry name" value="CYTC"/>
    <property type="match status" value="1"/>
</dbReference>
<evidence type="ECO:0000256" key="3">
    <source>
        <dbReference type="ARBA" id="ARBA00022448"/>
    </source>
</evidence>
<accession>A0ABW1DH30</accession>
<evidence type="ECO:0000256" key="7">
    <source>
        <dbReference type="ARBA" id="ARBA00022723"/>
    </source>
</evidence>
<dbReference type="InterPro" id="IPR036257">
    <property type="entry name" value="Cyt_c_oxidase_su2_TM_sf"/>
</dbReference>
<dbReference type="InterPro" id="IPR045187">
    <property type="entry name" value="CcO_II"/>
</dbReference>
<keyword evidence="10 19" id="KW-1133">Transmembrane helix</keyword>
<dbReference type="Gene3D" id="2.60.40.420">
    <property type="entry name" value="Cupredoxins - blue copper proteins"/>
    <property type="match status" value="1"/>
</dbReference>
<evidence type="ECO:0000256" key="19">
    <source>
        <dbReference type="SAM" id="Phobius"/>
    </source>
</evidence>
<dbReference type="PANTHER" id="PTHR22888:SF9">
    <property type="entry name" value="CYTOCHROME C OXIDASE SUBUNIT 2"/>
    <property type="match status" value="1"/>
</dbReference>
<evidence type="ECO:0000256" key="17">
    <source>
        <dbReference type="RuleBase" id="RU004024"/>
    </source>
</evidence>
<evidence type="ECO:0000256" key="10">
    <source>
        <dbReference type="ARBA" id="ARBA00022989"/>
    </source>
</evidence>
<evidence type="ECO:0000256" key="1">
    <source>
        <dbReference type="ARBA" id="ARBA00004141"/>
    </source>
</evidence>
<evidence type="ECO:0000313" key="24">
    <source>
        <dbReference type="Proteomes" id="UP001595979"/>
    </source>
</evidence>
<dbReference type="PRINTS" id="PR01166">
    <property type="entry name" value="CYCOXIDASEII"/>
</dbReference>
<keyword evidence="5 16" id="KW-0679">Respiratory chain</keyword>
<keyword evidence="3 16" id="KW-0813">Transport</keyword>
<dbReference type="InterPro" id="IPR002429">
    <property type="entry name" value="CcO_II-like_C"/>
</dbReference>
<dbReference type="SUPFAM" id="SSF49503">
    <property type="entry name" value="Cupredoxins"/>
    <property type="match status" value="1"/>
</dbReference>
<keyword evidence="9 16" id="KW-0249">Electron transport</keyword>
<evidence type="ECO:0000256" key="13">
    <source>
        <dbReference type="ARBA" id="ARBA00023136"/>
    </source>
</evidence>
<organism evidence="23 24">
    <name type="scientific">Deinococcus petrolearius</name>
    <dbReference type="NCBI Taxonomy" id="1751295"/>
    <lineage>
        <taxon>Bacteria</taxon>
        <taxon>Thermotogati</taxon>
        <taxon>Deinococcota</taxon>
        <taxon>Deinococci</taxon>
        <taxon>Deinococcales</taxon>
        <taxon>Deinococcaceae</taxon>
        <taxon>Deinococcus</taxon>
    </lineage>
</organism>
<evidence type="ECO:0000256" key="15">
    <source>
        <dbReference type="PROSITE-ProRule" id="PRU00433"/>
    </source>
</evidence>
<dbReference type="PROSITE" id="PS00078">
    <property type="entry name" value="COX2"/>
    <property type="match status" value="1"/>
</dbReference>
<comment type="catalytic activity">
    <reaction evidence="17">
        <text>4 Fe(II)-[cytochrome c] + O2 + 8 H(+)(in) = 4 Fe(III)-[cytochrome c] + 2 H2O + 4 H(+)(out)</text>
        <dbReference type="Rhea" id="RHEA:11436"/>
        <dbReference type="Rhea" id="RHEA-COMP:10350"/>
        <dbReference type="Rhea" id="RHEA-COMP:14399"/>
        <dbReference type="ChEBI" id="CHEBI:15377"/>
        <dbReference type="ChEBI" id="CHEBI:15378"/>
        <dbReference type="ChEBI" id="CHEBI:15379"/>
        <dbReference type="ChEBI" id="CHEBI:29033"/>
        <dbReference type="ChEBI" id="CHEBI:29034"/>
        <dbReference type="EC" id="7.1.1.9"/>
    </reaction>
</comment>
<evidence type="ECO:0000256" key="14">
    <source>
        <dbReference type="ARBA" id="ARBA00024688"/>
    </source>
</evidence>
<dbReference type="EC" id="7.1.1.9" evidence="17"/>
<dbReference type="InterPro" id="IPR001505">
    <property type="entry name" value="Copper_CuA"/>
</dbReference>
<dbReference type="Proteomes" id="UP001595979">
    <property type="component" value="Unassembled WGS sequence"/>
</dbReference>
<evidence type="ECO:0000256" key="6">
    <source>
        <dbReference type="ARBA" id="ARBA00022692"/>
    </source>
</evidence>
<dbReference type="EMBL" id="JBHSOH010000003">
    <property type="protein sequence ID" value="MFC5846986.1"/>
    <property type="molecule type" value="Genomic_DNA"/>
</dbReference>
<sequence length="411" mass="44076">MNTNHDQRPGESRRRSGPGRLPWRLLAGAALGSLLLSGCRSNQSITLGDMASSYNREILGMSIWAIALSVIIFIAVSVALFYTVNKFREENHTEAPAQFHGNNRLEIILVVVPVIIVMFLSVLTVRSMARLNPTSKESVAVETLARQFWWNFAYPASAVQGGGVVTNGNEMLMPTGQKVAITLTSGDVIHGFWAPNIGGQRAAIPTVKKVWEVDTDRPGVYQGNCSQLCGASHANMRYKVVALEPERFTAVMEAARAYVAPTPAPGSAEARGYQLFMQGKPSTGAVSCAACHRVQGTPAGGVSGPDLSFFGTRRTLGAGMWEAMTAQHWEEPEAAAALHAWLKHSPVVKPGSLMPRYDGGSSVIAGKVTKGGTLTDAELDDIAAYLRSLRLPEEADYWRGSPVIGGQGVGQ</sequence>
<feature type="transmembrane region" description="Helical" evidence="19">
    <location>
        <begin position="21"/>
        <end position="38"/>
    </location>
</feature>
<comment type="cofactor">
    <cofactor evidence="17">
        <name>Cu cation</name>
        <dbReference type="ChEBI" id="CHEBI:23378"/>
    </cofactor>
    <text evidence="17">Binds a copper A center.</text>
</comment>
<evidence type="ECO:0000313" key="23">
    <source>
        <dbReference type="EMBL" id="MFC5846986.1"/>
    </source>
</evidence>
<dbReference type="PROSITE" id="PS50857">
    <property type="entry name" value="COX2_CUA"/>
    <property type="match status" value="1"/>
</dbReference>
<dbReference type="Gene3D" id="1.10.287.90">
    <property type="match status" value="1"/>
</dbReference>
<dbReference type="Pfam" id="PF02790">
    <property type="entry name" value="COX2_TM"/>
    <property type="match status" value="1"/>
</dbReference>
<comment type="similarity">
    <text evidence="2 16">Belongs to the cytochrome c oxidase subunit 2 family.</text>
</comment>
<evidence type="ECO:0000256" key="11">
    <source>
        <dbReference type="ARBA" id="ARBA00023004"/>
    </source>
</evidence>
<keyword evidence="4 15" id="KW-0349">Heme</keyword>
<feature type="domain" description="Cytochrome oxidase subunit II transmembrane region profile" evidence="21">
    <location>
        <begin position="39"/>
        <end position="135"/>
    </location>
</feature>
<feature type="domain" description="Cytochrome c" evidence="22">
    <location>
        <begin position="267"/>
        <end position="390"/>
    </location>
</feature>
<feature type="transmembrane region" description="Helical" evidence="19">
    <location>
        <begin position="58"/>
        <end position="84"/>
    </location>
</feature>
<dbReference type="NCBIfam" id="TIGR02866">
    <property type="entry name" value="CoxB"/>
    <property type="match status" value="1"/>
</dbReference>
<keyword evidence="6 16" id="KW-0812">Transmembrane</keyword>
<dbReference type="InterPro" id="IPR014222">
    <property type="entry name" value="Cyt_c_oxidase_su2"/>
</dbReference>
<dbReference type="InterPro" id="IPR009056">
    <property type="entry name" value="Cyt_c-like_dom"/>
</dbReference>
<comment type="function">
    <text evidence="14 17">Subunits I and II form the functional core of the enzyme complex. Electrons originating in cytochrome c are transferred via heme a and Cu(A) to the binuclear center formed by heme a3 and Cu(B).</text>
</comment>
<reference evidence="24" key="1">
    <citation type="journal article" date="2019" name="Int. J. Syst. Evol. Microbiol.">
        <title>The Global Catalogue of Microorganisms (GCM) 10K type strain sequencing project: providing services to taxonomists for standard genome sequencing and annotation.</title>
        <authorList>
            <consortium name="The Broad Institute Genomics Platform"/>
            <consortium name="The Broad Institute Genome Sequencing Center for Infectious Disease"/>
            <person name="Wu L."/>
            <person name="Ma J."/>
        </authorList>
    </citation>
    <scope>NUCLEOTIDE SEQUENCE [LARGE SCALE GENOMIC DNA]</scope>
    <source>
        <strain evidence="24">CGMCC 1.15053</strain>
    </source>
</reference>
<dbReference type="PANTHER" id="PTHR22888">
    <property type="entry name" value="CYTOCHROME C OXIDASE, SUBUNIT II"/>
    <property type="match status" value="1"/>
</dbReference>
<dbReference type="RefSeq" id="WP_380045715.1">
    <property type="nucleotide sequence ID" value="NZ_JBHSOH010000003.1"/>
</dbReference>
<dbReference type="InterPro" id="IPR008972">
    <property type="entry name" value="Cupredoxin"/>
</dbReference>
<evidence type="ECO:0000256" key="5">
    <source>
        <dbReference type="ARBA" id="ARBA00022660"/>
    </source>
</evidence>
<dbReference type="InterPro" id="IPR011759">
    <property type="entry name" value="Cyt_c_oxidase_su2_TM_dom"/>
</dbReference>
<evidence type="ECO:0000256" key="18">
    <source>
        <dbReference type="SAM" id="MobiDB-lite"/>
    </source>
</evidence>
<feature type="compositionally biased region" description="Basic and acidic residues" evidence="18">
    <location>
        <begin position="1"/>
        <end position="14"/>
    </location>
</feature>
<dbReference type="InterPro" id="IPR036909">
    <property type="entry name" value="Cyt_c-like_dom_sf"/>
</dbReference>
<feature type="domain" description="Cytochrome oxidase subunit II copper A binding" evidence="20">
    <location>
        <begin position="136"/>
        <end position="254"/>
    </location>
</feature>
<dbReference type="SUPFAM" id="SSF46626">
    <property type="entry name" value="Cytochrome c"/>
    <property type="match status" value="1"/>
</dbReference>
<keyword evidence="7 15" id="KW-0479">Metal-binding</keyword>
<dbReference type="SUPFAM" id="SSF81464">
    <property type="entry name" value="Cytochrome c oxidase subunit II-like, transmembrane region"/>
    <property type="match status" value="1"/>
</dbReference>
<evidence type="ECO:0000256" key="12">
    <source>
        <dbReference type="ARBA" id="ARBA00023008"/>
    </source>
</evidence>